<dbReference type="Gene3D" id="3.40.50.720">
    <property type="entry name" value="NAD(P)-binding Rossmann-like Domain"/>
    <property type="match status" value="1"/>
</dbReference>
<dbReference type="GO" id="GO:0008446">
    <property type="term" value="F:GDP-mannose 4,6-dehydratase activity"/>
    <property type="evidence" value="ECO:0007669"/>
    <property type="project" value="UniProtKB-UniRule"/>
</dbReference>
<dbReference type="InterPro" id="IPR016040">
    <property type="entry name" value="NAD(P)-bd_dom"/>
</dbReference>
<comment type="similarity">
    <text evidence="3 8">Belongs to the NAD(P)-dependent epimerase/dehydratase family. GDP-mannose 4,6-dehydratase subfamily.</text>
</comment>
<organism evidence="10 11">
    <name type="scientific">Devosia equisanguinis</name>
    <dbReference type="NCBI Taxonomy" id="2490941"/>
    <lineage>
        <taxon>Bacteria</taxon>
        <taxon>Pseudomonadati</taxon>
        <taxon>Pseudomonadota</taxon>
        <taxon>Alphaproteobacteria</taxon>
        <taxon>Hyphomicrobiales</taxon>
        <taxon>Devosiaceae</taxon>
        <taxon>Devosia</taxon>
    </lineage>
</organism>
<dbReference type="HAMAP" id="MF_00955">
    <property type="entry name" value="GDP_Man_dehydratase"/>
    <property type="match status" value="1"/>
</dbReference>
<proteinExistence type="inferred from homology"/>
<protein>
    <recommendedName>
        <fullName evidence="4 8">GDP-mannose 4,6-dehydratase</fullName>
        <ecNumber evidence="4 8">4.2.1.47</ecNumber>
    </recommendedName>
    <alternativeName>
        <fullName evidence="8">GDP-D-mannose dehydratase</fullName>
    </alternativeName>
</protein>
<dbReference type="EC" id="4.2.1.47" evidence="4 8"/>
<gene>
    <name evidence="8 10" type="primary">gmd</name>
    <name evidence="10" type="ORF">DEVEQU_01729</name>
</gene>
<dbReference type="GO" id="GO:0042351">
    <property type="term" value="P:'de novo' GDP-L-fucose biosynthetic process"/>
    <property type="evidence" value="ECO:0007669"/>
    <property type="project" value="TreeGrafter"/>
</dbReference>
<dbReference type="EMBL" id="UZWD01000023">
    <property type="protein sequence ID" value="VDS04590.1"/>
    <property type="molecule type" value="Genomic_DNA"/>
</dbReference>
<sequence length="354" mass="38836">MSDKVALITGITGQDGAFLARLLLEKGYVVHGLRRHASMSNLGRIERLIGDDAELSQRLTLHYGDMSDAASLTRVVAATRPDEIYNLAAQSHVRVSFATPELTANIDGLGALRLLEAIRVAGLEQHSRYYQASTSELFGQARDVPQNENTPFYPRSPYAAAKLYAHAITINYREAYGLHASNGILFNHDSPLRGESFVTRKVSLGVAAIHLGLPQSLVLGNLDAQRDWGHAREYMEGAWRMLQQPAPGDYVLATGVATSVRNFVELAFAEVGIALDWRGQGEDEKGFDRATGRCLVAVDPACFRPTDVELLLGDASKARRELGWAPKASVQDIAAEMVRADIELLSRRLDPGRW</sequence>
<comment type="catalytic activity">
    <reaction evidence="1 8">
        <text>GDP-alpha-D-mannose = GDP-4-dehydro-alpha-D-rhamnose + H2O</text>
        <dbReference type="Rhea" id="RHEA:23820"/>
        <dbReference type="ChEBI" id="CHEBI:15377"/>
        <dbReference type="ChEBI" id="CHEBI:57527"/>
        <dbReference type="ChEBI" id="CHEBI:57964"/>
        <dbReference type="EC" id="4.2.1.47"/>
    </reaction>
</comment>
<dbReference type="AlphaFoldDB" id="A0A3S4GHF6"/>
<keyword evidence="8" id="KW-0521">NADP</keyword>
<dbReference type="Gene3D" id="3.90.25.10">
    <property type="entry name" value="UDP-galactose 4-epimerase, domain 1"/>
    <property type="match status" value="1"/>
</dbReference>
<reference evidence="10 11" key="1">
    <citation type="submission" date="2018-12" db="EMBL/GenBank/DDBJ databases">
        <authorList>
            <person name="Criscuolo A."/>
        </authorList>
    </citation>
    <scope>NUCLEOTIDE SEQUENCE [LARGE SCALE GENOMIC DNA]</scope>
    <source>
        <strain evidence="10">ACIP1116281</strain>
    </source>
</reference>
<evidence type="ECO:0000256" key="7">
    <source>
        <dbReference type="ARBA" id="ARBA00059383"/>
    </source>
</evidence>
<evidence type="ECO:0000256" key="2">
    <source>
        <dbReference type="ARBA" id="ARBA00001937"/>
    </source>
</evidence>
<dbReference type="FunFam" id="3.40.50.720:FF:000924">
    <property type="entry name" value="GDP-mannose 4,6 dehydratase"/>
    <property type="match status" value="1"/>
</dbReference>
<keyword evidence="5" id="KW-0536">Nodulation</keyword>
<keyword evidence="11" id="KW-1185">Reference proteome</keyword>
<evidence type="ECO:0000313" key="10">
    <source>
        <dbReference type="EMBL" id="VDS04590.1"/>
    </source>
</evidence>
<dbReference type="Proteomes" id="UP000268844">
    <property type="component" value="Unassembled WGS sequence"/>
</dbReference>
<dbReference type="RefSeq" id="WP_386849511.1">
    <property type="nucleotide sequence ID" value="NZ_JBHTMH010000001.1"/>
</dbReference>
<dbReference type="InterPro" id="IPR006368">
    <property type="entry name" value="GDP_Man_deHydtase"/>
</dbReference>
<dbReference type="Pfam" id="PF16363">
    <property type="entry name" value="GDP_Man_Dehyd"/>
    <property type="match status" value="1"/>
</dbReference>
<evidence type="ECO:0000313" key="11">
    <source>
        <dbReference type="Proteomes" id="UP000268844"/>
    </source>
</evidence>
<evidence type="ECO:0000256" key="5">
    <source>
        <dbReference type="ARBA" id="ARBA00022458"/>
    </source>
</evidence>
<dbReference type="GO" id="GO:0070401">
    <property type="term" value="F:NADP+ binding"/>
    <property type="evidence" value="ECO:0007669"/>
    <property type="project" value="UniProtKB-UniRule"/>
</dbReference>
<dbReference type="NCBIfam" id="TIGR01472">
    <property type="entry name" value="gmd"/>
    <property type="match status" value="1"/>
</dbReference>
<comment type="function">
    <text evidence="7 8">Catalyzes the conversion of GDP-D-mannose to GDP-4-dehydro-6-deoxy-D-mannose.</text>
</comment>
<evidence type="ECO:0000259" key="9">
    <source>
        <dbReference type="Pfam" id="PF16363"/>
    </source>
</evidence>
<feature type="binding site" evidence="8">
    <location>
        <position position="129"/>
    </location>
    <ligand>
        <name>NADP(+)</name>
        <dbReference type="ChEBI" id="CHEBI:58349"/>
    </ligand>
</feature>
<evidence type="ECO:0000256" key="1">
    <source>
        <dbReference type="ARBA" id="ARBA00000188"/>
    </source>
</evidence>
<dbReference type="PANTHER" id="PTHR43715">
    <property type="entry name" value="GDP-MANNOSE 4,6-DEHYDRATASE"/>
    <property type="match status" value="1"/>
</dbReference>
<keyword evidence="6 8" id="KW-0456">Lyase</keyword>
<name>A0A3S4GHF6_9HYPH</name>
<feature type="domain" description="NAD(P)-binding" evidence="9">
    <location>
        <begin position="7"/>
        <end position="337"/>
    </location>
</feature>
<dbReference type="InterPro" id="IPR036291">
    <property type="entry name" value="NAD(P)-bd_dom_sf"/>
</dbReference>
<evidence type="ECO:0000256" key="4">
    <source>
        <dbReference type="ARBA" id="ARBA00011989"/>
    </source>
</evidence>
<evidence type="ECO:0000256" key="8">
    <source>
        <dbReference type="HAMAP-Rule" id="MF_00955"/>
    </source>
</evidence>
<accession>A0A3S4GHF6</accession>
<evidence type="ECO:0000256" key="3">
    <source>
        <dbReference type="ARBA" id="ARBA00009263"/>
    </source>
</evidence>
<comment type="caution">
    <text evidence="8">Lacks conserved residue(s) required for the propagation of feature annotation.</text>
</comment>
<dbReference type="SUPFAM" id="SSF51735">
    <property type="entry name" value="NAD(P)-binding Rossmann-fold domains"/>
    <property type="match status" value="1"/>
</dbReference>
<evidence type="ECO:0000256" key="6">
    <source>
        <dbReference type="ARBA" id="ARBA00023239"/>
    </source>
</evidence>
<comment type="cofactor">
    <cofactor evidence="2 8">
        <name>NADP(+)</name>
        <dbReference type="ChEBI" id="CHEBI:58349"/>
    </cofactor>
</comment>
<dbReference type="CDD" id="cd05260">
    <property type="entry name" value="GDP_MD_SDR_e"/>
    <property type="match status" value="1"/>
</dbReference>
<dbReference type="PANTHER" id="PTHR43715:SF1">
    <property type="entry name" value="GDP-MANNOSE 4,6 DEHYDRATASE"/>
    <property type="match status" value="1"/>
</dbReference>